<sequence length="56" mass="5915">MDSGTSFGIELRSSSGLGEPKAVAKNTFCRGSFRRLTAAACRAVRHGPPPEPDPVK</sequence>
<evidence type="ECO:0000313" key="1">
    <source>
        <dbReference type="EMBL" id="KAG0480785.1"/>
    </source>
</evidence>
<dbReference type="OrthoDB" id="2423701at2759"/>
<accession>A0A835QW26</accession>
<comment type="caution">
    <text evidence="1">The sequence shown here is derived from an EMBL/GenBank/DDBJ whole genome shotgun (WGS) entry which is preliminary data.</text>
</comment>
<protein>
    <submittedName>
        <fullName evidence="1">Uncharacterized protein</fullName>
    </submittedName>
</protein>
<gene>
    <name evidence="1" type="ORF">HPP92_011643</name>
</gene>
<evidence type="ECO:0000313" key="2">
    <source>
        <dbReference type="Proteomes" id="UP000636800"/>
    </source>
</evidence>
<proteinExistence type="predicted"/>
<name>A0A835QW26_VANPL</name>
<dbReference type="EMBL" id="JADCNL010000005">
    <property type="protein sequence ID" value="KAG0480785.1"/>
    <property type="molecule type" value="Genomic_DNA"/>
</dbReference>
<reference evidence="1 2" key="1">
    <citation type="journal article" date="2020" name="Nat. Food">
        <title>A phased Vanilla planifolia genome enables genetic improvement of flavour and production.</title>
        <authorList>
            <person name="Hasing T."/>
            <person name="Tang H."/>
            <person name="Brym M."/>
            <person name="Khazi F."/>
            <person name="Huang T."/>
            <person name="Chambers A.H."/>
        </authorList>
    </citation>
    <scope>NUCLEOTIDE SEQUENCE [LARGE SCALE GENOMIC DNA]</scope>
    <source>
        <tissue evidence="1">Leaf</tissue>
    </source>
</reference>
<keyword evidence="2" id="KW-1185">Reference proteome</keyword>
<dbReference type="AlphaFoldDB" id="A0A835QW26"/>
<organism evidence="1 2">
    <name type="scientific">Vanilla planifolia</name>
    <name type="common">Vanilla</name>
    <dbReference type="NCBI Taxonomy" id="51239"/>
    <lineage>
        <taxon>Eukaryota</taxon>
        <taxon>Viridiplantae</taxon>
        <taxon>Streptophyta</taxon>
        <taxon>Embryophyta</taxon>
        <taxon>Tracheophyta</taxon>
        <taxon>Spermatophyta</taxon>
        <taxon>Magnoliopsida</taxon>
        <taxon>Liliopsida</taxon>
        <taxon>Asparagales</taxon>
        <taxon>Orchidaceae</taxon>
        <taxon>Vanilloideae</taxon>
        <taxon>Vanilleae</taxon>
        <taxon>Vanilla</taxon>
    </lineage>
</organism>
<dbReference type="Proteomes" id="UP000636800">
    <property type="component" value="Chromosome 5"/>
</dbReference>